<dbReference type="GO" id="GO:0048870">
    <property type="term" value="P:cell motility"/>
    <property type="evidence" value="ECO:0007669"/>
    <property type="project" value="TreeGrafter"/>
</dbReference>
<organism evidence="8">
    <name type="scientific">Soboliphyme baturini</name>
    <dbReference type="NCBI Taxonomy" id="241478"/>
    <lineage>
        <taxon>Eukaryota</taxon>
        <taxon>Metazoa</taxon>
        <taxon>Ecdysozoa</taxon>
        <taxon>Nematoda</taxon>
        <taxon>Enoplea</taxon>
        <taxon>Dorylaimia</taxon>
        <taxon>Dioctophymatida</taxon>
        <taxon>Dioctophymatoidea</taxon>
        <taxon>Soboliphymatidae</taxon>
        <taxon>Soboliphyme</taxon>
    </lineage>
</organism>
<keyword evidence="3" id="KW-0963">Cytoplasm</keyword>
<gene>
    <name evidence="6" type="ORF">SBAD_LOCUS6781</name>
</gene>
<comment type="subcellular location">
    <subcellularLocation>
        <location evidence="1">Cytoplasm</location>
        <location evidence="1">Cytoskeleton</location>
    </subcellularLocation>
</comment>
<dbReference type="EMBL" id="UZAM01010041">
    <property type="protein sequence ID" value="VDP10809.1"/>
    <property type="molecule type" value="Genomic_DNA"/>
</dbReference>
<dbReference type="GO" id="GO:0031209">
    <property type="term" value="C:SCAR complex"/>
    <property type="evidence" value="ECO:0007669"/>
    <property type="project" value="InterPro"/>
</dbReference>
<evidence type="ECO:0000256" key="2">
    <source>
        <dbReference type="ARBA" id="ARBA00005620"/>
    </source>
</evidence>
<evidence type="ECO:0000313" key="7">
    <source>
        <dbReference type="Proteomes" id="UP000270296"/>
    </source>
</evidence>
<name>A0A183IT34_9BILA</name>
<dbReference type="PANTHER" id="PTHR33668:SF1">
    <property type="entry name" value="PROTEIN BRICK1"/>
    <property type="match status" value="1"/>
</dbReference>
<reference evidence="8" key="1">
    <citation type="submission" date="2016-06" db="UniProtKB">
        <authorList>
            <consortium name="WormBaseParasite"/>
        </authorList>
    </citation>
    <scope>IDENTIFICATION</scope>
</reference>
<dbReference type="GO" id="GO:0044877">
    <property type="term" value="F:protein-containing complex binding"/>
    <property type="evidence" value="ECO:0007669"/>
    <property type="project" value="InterPro"/>
</dbReference>
<dbReference type="AlphaFoldDB" id="A0A183IT34"/>
<dbReference type="WBParaSite" id="SBAD_0000704401-mRNA-1">
    <property type="protein sequence ID" value="SBAD_0000704401-mRNA-1"/>
    <property type="gene ID" value="SBAD_0000704401"/>
</dbReference>
<reference evidence="6 7" key="2">
    <citation type="submission" date="2018-11" db="EMBL/GenBank/DDBJ databases">
        <authorList>
            <consortium name="Pathogen Informatics"/>
        </authorList>
    </citation>
    <scope>NUCLEOTIDE SEQUENCE [LARGE SCALE GENOMIC DNA]</scope>
</reference>
<dbReference type="PANTHER" id="PTHR33668">
    <property type="entry name" value="PROTEIN BRICK1"/>
    <property type="match status" value="1"/>
</dbReference>
<evidence type="ECO:0000313" key="8">
    <source>
        <dbReference type="WBParaSite" id="SBAD_0000704401-mRNA-1"/>
    </source>
</evidence>
<sequence length="82" mass="9434">MSYGGLNIPRAGNDIKSQLKEDWDNREYVEVISFNVKKIADFLNAFELSCRSRLAVLNEKLNSIERKIEYLEASITKGETLH</sequence>
<dbReference type="InterPro" id="IPR033378">
    <property type="entry name" value="BRICK1"/>
</dbReference>
<dbReference type="GO" id="GO:0007015">
    <property type="term" value="P:actin filament organization"/>
    <property type="evidence" value="ECO:0007669"/>
    <property type="project" value="InterPro"/>
</dbReference>
<dbReference type="GO" id="GO:0008064">
    <property type="term" value="P:regulation of actin polymerization or depolymerization"/>
    <property type="evidence" value="ECO:0007669"/>
    <property type="project" value="TreeGrafter"/>
</dbReference>
<accession>A0A183IT34</accession>
<evidence type="ECO:0000256" key="1">
    <source>
        <dbReference type="ARBA" id="ARBA00004245"/>
    </source>
</evidence>
<evidence type="ECO:0000256" key="4">
    <source>
        <dbReference type="ARBA" id="ARBA00023054"/>
    </source>
</evidence>
<evidence type="ECO:0000256" key="5">
    <source>
        <dbReference type="ARBA" id="ARBA00023212"/>
    </source>
</evidence>
<protein>
    <submittedName>
        <fullName evidence="8">BRICK1</fullName>
    </submittedName>
</protein>
<dbReference type="Proteomes" id="UP000270296">
    <property type="component" value="Unassembled WGS sequence"/>
</dbReference>
<keyword evidence="7" id="KW-1185">Reference proteome</keyword>
<proteinExistence type="inferred from homology"/>
<dbReference type="OrthoDB" id="1883432at2759"/>
<evidence type="ECO:0000256" key="3">
    <source>
        <dbReference type="ARBA" id="ARBA00022490"/>
    </source>
</evidence>
<dbReference type="GO" id="GO:0005856">
    <property type="term" value="C:cytoskeleton"/>
    <property type="evidence" value="ECO:0007669"/>
    <property type="project" value="UniProtKB-SubCell"/>
</dbReference>
<comment type="similarity">
    <text evidence="2">Belongs to the BRK1 family.</text>
</comment>
<keyword evidence="5" id="KW-0206">Cytoskeleton</keyword>
<dbReference type="Gene3D" id="1.20.5.110">
    <property type="match status" value="1"/>
</dbReference>
<keyword evidence="4" id="KW-0175">Coiled coil</keyword>
<evidence type="ECO:0000313" key="6">
    <source>
        <dbReference type="EMBL" id="VDP10809.1"/>
    </source>
</evidence>